<dbReference type="Pfam" id="PF04107">
    <property type="entry name" value="GCS2"/>
    <property type="match status" value="1"/>
</dbReference>
<organism evidence="1 2">
    <name type="scientific">Halobium palmae</name>
    <dbReference type="NCBI Taxonomy" id="1776492"/>
    <lineage>
        <taxon>Archaea</taxon>
        <taxon>Methanobacteriati</taxon>
        <taxon>Methanobacteriota</taxon>
        <taxon>Stenosarchaea group</taxon>
        <taxon>Halobacteria</taxon>
        <taxon>Halobacteriales</taxon>
        <taxon>Haloferacaceae</taxon>
        <taxon>Halobium</taxon>
    </lineage>
</organism>
<protein>
    <submittedName>
        <fullName evidence="1">Glutamate-cysteine ligase family protein</fullName>
    </submittedName>
</protein>
<evidence type="ECO:0000313" key="2">
    <source>
        <dbReference type="Proteomes" id="UP001596328"/>
    </source>
</evidence>
<evidence type="ECO:0000313" key="1">
    <source>
        <dbReference type="EMBL" id="MFC6726675.1"/>
    </source>
</evidence>
<accession>A0ABD5S520</accession>
<keyword evidence="1" id="KW-0436">Ligase</keyword>
<name>A0ABD5S520_9EURY</name>
<dbReference type="AlphaFoldDB" id="A0ABD5S520"/>
<proteinExistence type="predicted"/>
<gene>
    <name evidence="1" type="ORF">ACFQE1_20350</name>
</gene>
<reference evidence="1 2" key="1">
    <citation type="journal article" date="2019" name="Int. J. Syst. Evol. Microbiol.">
        <title>The Global Catalogue of Microorganisms (GCM) 10K type strain sequencing project: providing services to taxonomists for standard genome sequencing and annotation.</title>
        <authorList>
            <consortium name="The Broad Institute Genomics Platform"/>
            <consortium name="The Broad Institute Genome Sequencing Center for Infectious Disease"/>
            <person name="Wu L."/>
            <person name="Ma J."/>
        </authorList>
    </citation>
    <scope>NUCLEOTIDE SEQUENCE [LARGE SCALE GENOMIC DNA]</scope>
    <source>
        <strain evidence="1 2">NBRC 111368</strain>
    </source>
</reference>
<dbReference type="PANTHER" id="PTHR36510:SF1">
    <property type="entry name" value="GLUTAMATE--CYSTEINE LIGASE 2-RELATED"/>
    <property type="match status" value="1"/>
</dbReference>
<dbReference type="InterPro" id="IPR050141">
    <property type="entry name" value="GCL_type2/YbdK_subfam"/>
</dbReference>
<dbReference type="Gene3D" id="3.30.590.20">
    <property type="match status" value="1"/>
</dbReference>
<dbReference type="Proteomes" id="UP001596328">
    <property type="component" value="Unassembled WGS sequence"/>
</dbReference>
<dbReference type="GO" id="GO:0016874">
    <property type="term" value="F:ligase activity"/>
    <property type="evidence" value="ECO:0007669"/>
    <property type="project" value="UniProtKB-KW"/>
</dbReference>
<dbReference type="InterPro" id="IPR006336">
    <property type="entry name" value="GCS2"/>
</dbReference>
<comment type="caution">
    <text evidence="1">The sequence shown here is derived from an EMBL/GenBank/DDBJ whole genome shotgun (WGS) entry which is preliminary data.</text>
</comment>
<dbReference type="EMBL" id="JBHSWU010001304">
    <property type="protein sequence ID" value="MFC6726675.1"/>
    <property type="molecule type" value="Genomic_DNA"/>
</dbReference>
<keyword evidence="2" id="KW-1185">Reference proteome</keyword>
<dbReference type="InterPro" id="IPR014746">
    <property type="entry name" value="Gln_synth/guanido_kin_cat_dom"/>
</dbReference>
<feature type="non-terminal residue" evidence="1">
    <location>
        <position position="86"/>
    </location>
</feature>
<sequence length="86" mass="9481">MELGSPESFDRMGTLGVEEEFYVVDEEGRPVAGVDDLVYGEDEPPEPLAGRIDHELFKFTVETQTPLIEEPSEASASLRAVRDALV</sequence>
<dbReference type="PANTHER" id="PTHR36510">
    <property type="entry name" value="GLUTAMATE--CYSTEINE LIGASE 2-RELATED"/>
    <property type="match status" value="1"/>
</dbReference>
<dbReference type="SUPFAM" id="SSF55931">
    <property type="entry name" value="Glutamine synthetase/guanido kinase"/>
    <property type="match status" value="1"/>
</dbReference>